<proteinExistence type="predicted"/>
<organism evidence="1 2">
    <name type="scientific">Plectonema radiosum NIES-515</name>
    <dbReference type="NCBI Taxonomy" id="2986073"/>
    <lineage>
        <taxon>Bacteria</taxon>
        <taxon>Bacillati</taxon>
        <taxon>Cyanobacteriota</taxon>
        <taxon>Cyanophyceae</taxon>
        <taxon>Oscillatoriophycideae</taxon>
        <taxon>Oscillatoriales</taxon>
        <taxon>Microcoleaceae</taxon>
        <taxon>Plectonema</taxon>
    </lineage>
</organism>
<evidence type="ECO:0000313" key="2">
    <source>
        <dbReference type="Proteomes" id="UP001526143"/>
    </source>
</evidence>
<name>A0ABT3B3R8_9CYAN</name>
<protein>
    <submittedName>
        <fullName evidence="1">Uncharacterized protein</fullName>
    </submittedName>
</protein>
<gene>
    <name evidence="1" type="ORF">OGM63_21340</name>
</gene>
<accession>A0ABT3B3R8</accession>
<keyword evidence="2" id="KW-1185">Reference proteome</keyword>
<dbReference type="Proteomes" id="UP001526143">
    <property type="component" value="Unassembled WGS sequence"/>
</dbReference>
<reference evidence="1 2" key="1">
    <citation type="submission" date="2022-10" db="EMBL/GenBank/DDBJ databases">
        <title>Identification of biosynthetic pathway for the production of the potent trypsin inhibitor radiosumin.</title>
        <authorList>
            <person name="Fewer D.P."/>
            <person name="Delbaje E."/>
            <person name="Ouyang X."/>
            <person name="Agostino P.D."/>
            <person name="Wahlsten M."/>
            <person name="Jokela J."/>
            <person name="Permi P."/>
            <person name="Haapaniemi E."/>
            <person name="Koistinen H."/>
        </authorList>
    </citation>
    <scope>NUCLEOTIDE SEQUENCE [LARGE SCALE GENOMIC DNA]</scope>
    <source>
        <strain evidence="1 2">NIES-515</strain>
    </source>
</reference>
<evidence type="ECO:0000313" key="1">
    <source>
        <dbReference type="EMBL" id="MCV3216022.1"/>
    </source>
</evidence>
<comment type="caution">
    <text evidence="1">The sequence shown here is derived from an EMBL/GenBank/DDBJ whole genome shotgun (WGS) entry which is preliminary data.</text>
</comment>
<sequence>MTSWMLPIKKRSHSWERRECDRQRIFPVIASTSSNVLQQNETSRKL</sequence>
<dbReference type="EMBL" id="JAOWRF010000302">
    <property type="protein sequence ID" value="MCV3216022.1"/>
    <property type="molecule type" value="Genomic_DNA"/>
</dbReference>